<protein>
    <recommendedName>
        <fullName evidence="3">SWIM-type domain-containing protein</fullName>
    </recommendedName>
</protein>
<proteinExistence type="predicted"/>
<name>A0A1Y1HQB9_KLENI</name>
<keyword evidence="1" id="KW-0479">Metal-binding</keyword>
<dbReference type="Proteomes" id="UP000054558">
    <property type="component" value="Unassembled WGS sequence"/>
</dbReference>
<keyword evidence="5" id="KW-1185">Reference proteome</keyword>
<keyword evidence="1" id="KW-0862">Zinc</keyword>
<evidence type="ECO:0000256" key="2">
    <source>
        <dbReference type="SAM" id="MobiDB-lite"/>
    </source>
</evidence>
<evidence type="ECO:0000259" key="3">
    <source>
        <dbReference type="PROSITE" id="PS50966"/>
    </source>
</evidence>
<accession>A0A1Y1HQB9</accession>
<evidence type="ECO:0000313" key="5">
    <source>
        <dbReference type="Proteomes" id="UP000054558"/>
    </source>
</evidence>
<dbReference type="PROSITE" id="PS50966">
    <property type="entry name" value="ZF_SWIM"/>
    <property type="match status" value="1"/>
</dbReference>
<dbReference type="EMBL" id="DF236974">
    <property type="protein sequence ID" value="GAQ79181.1"/>
    <property type="molecule type" value="Genomic_DNA"/>
</dbReference>
<feature type="region of interest" description="Disordered" evidence="2">
    <location>
        <begin position="59"/>
        <end position="96"/>
    </location>
</feature>
<evidence type="ECO:0000256" key="1">
    <source>
        <dbReference type="PROSITE-ProRule" id="PRU00325"/>
    </source>
</evidence>
<sequence>MPSQQRVPPALNLGFDDQKSLQTGRYIVDPALSLFSETPVASKIIVSRQSVTGKVAKSAAESALNRGKTAGADVKRKLHEDPSTSGAESSDSKERCHANGAAVSSLTSQATKFLAGIQNGTCSIYELGGGSERRDEGSPRLVFLMTVWNHNDGRPKPLGRPNKAKALLETVHWDTLGKASCTCDRGRLGSDTPCVHKLALAALGSRQQASHVALQKGRRVIEVLCSRGAERVFGVYWNAASPSPKRTMVHKHEGAQEEWYCQGKQSGCSTSGDCDHICAVKDALRPGRSIERVSGCLFSEDRLARARAWLLETDRKEERKGAPESKEGGSAEVSSDLSSVKRYLMELCVGQPHKAGCKGASCFCKQHQQLFGGADFERGTCENGCCQVATDAREAGGKRGRHEPGGRCSERVPKRSKTFWAAQPEREGGQLTGTGALQAEKEEVVPAHAAPQALGGGDGRDAMNGVTRVCASCVCPASACPHVAGSPLWAPVLPLDAKGVQLELPKLVRPTDSFEVHDPLVTLLRRPVRVSELVQRDFEELSAAGCLSAPCPKPGLAPCGTVWQALLQSACVHSLRWSQEVKVRVYCCGCPLKHTVHFNGEALGLYAWSRAIIVTQESCQLLLRSIQGTGSAFSALIGAQKAVRGLFSPGAAPLLSEESWRKVCLAFFRLCGRSILECCSLCGPHPDVLLCDGIAGLACADGSRSKGGLAGTAASELRPFTAPSRNGFGETVVKHMEAGVNFSATALEGRGLKRRLIHQPELRAMLARYSQHHPKDPELGSQLSESEFHELLVALDRDDVELVSEFVANPDDADAEPVLLHWRRRLLQEQIGQIRSKNRAARLLLKGIRGETLAAPGANPGRVRSPRKWWAELLYALGTPQSVADDSNLIQHGAALAVVRKILLGGSADERGKAVLAEHAPMLRRLLDSYDGVFPAFFLPTLHHLYRLTLFGRGAVGLGVGRAGWALSAIEGLDACVWLLQLRRDVPGSWNEEREESYNFWRGRANRLLPGVEALRPPKPPEYALNQAERELLHDRLGFSGDGRLLEALPNDHPYCREQNVLGCYPLPGWEQKRPMPQYKPFEDELGRAVESSEEHRCKSSLTVGEFDAKVAAAKSEKAGKRLQRHTKGGFVFCCPHRVIYSFHAMLGGSLLVIPLRFHFQKTGAEAHKCGPQYNPDYYDAVRWVNSSAVESVNSFLIKFKVLGWFSGLQAFMIILANVVSGRNAELTRVDDQKIKIACRIHLWSPAVRAALLYR</sequence>
<dbReference type="InterPro" id="IPR007527">
    <property type="entry name" value="Znf_SWIM"/>
</dbReference>
<dbReference type="PANTHER" id="PTHR34305:SF1">
    <property type="entry name" value="SWIM-TYPE DOMAIN-CONTAINING PROTEIN"/>
    <property type="match status" value="1"/>
</dbReference>
<keyword evidence="1" id="KW-0863">Zinc-finger</keyword>
<evidence type="ECO:0000313" key="4">
    <source>
        <dbReference type="EMBL" id="GAQ79181.1"/>
    </source>
</evidence>
<feature type="compositionally biased region" description="Basic and acidic residues" evidence="2">
    <location>
        <begin position="396"/>
        <end position="413"/>
    </location>
</feature>
<feature type="compositionally biased region" description="Basic and acidic residues" evidence="2">
    <location>
        <begin position="73"/>
        <end position="82"/>
    </location>
</feature>
<feature type="domain" description="SWIM-type" evidence="3">
    <location>
        <begin position="169"/>
        <end position="205"/>
    </location>
</feature>
<gene>
    <name evidence="4" type="ORF">KFL_000250570</name>
</gene>
<feature type="region of interest" description="Disordered" evidence="2">
    <location>
        <begin position="396"/>
        <end position="415"/>
    </location>
</feature>
<dbReference type="GO" id="GO:0008270">
    <property type="term" value="F:zinc ion binding"/>
    <property type="evidence" value="ECO:0007669"/>
    <property type="project" value="UniProtKB-KW"/>
</dbReference>
<dbReference type="PANTHER" id="PTHR34305">
    <property type="entry name" value="EXPRESSED PROTEIN"/>
    <property type="match status" value="1"/>
</dbReference>
<organism evidence="4 5">
    <name type="scientific">Klebsormidium nitens</name>
    <name type="common">Green alga</name>
    <name type="synonym">Ulothrix nitens</name>
    <dbReference type="NCBI Taxonomy" id="105231"/>
    <lineage>
        <taxon>Eukaryota</taxon>
        <taxon>Viridiplantae</taxon>
        <taxon>Streptophyta</taxon>
        <taxon>Klebsormidiophyceae</taxon>
        <taxon>Klebsormidiales</taxon>
        <taxon>Klebsormidiaceae</taxon>
        <taxon>Klebsormidium</taxon>
    </lineage>
</organism>
<dbReference type="AlphaFoldDB" id="A0A1Y1HQB9"/>
<reference evidence="4 5" key="1">
    <citation type="journal article" date="2014" name="Nat. Commun.">
        <title>Klebsormidium flaccidum genome reveals primary factors for plant terrestrial adaptation.</title>
        <authorList>
            <person name="Hori K."/>
            <person name="Maruyama F."/>
            <person name="Fujisawa T."/>
            <person name="Togashi T."/>
            <person name="Yamamoto N."/>
            <person name="Seo M."/>
            <person name="Sato S."/>
            <person name="Yamada T."/>
            <person name="Mori H."/>
            <person name="Tajima N."/>
            <person name="Moriyama T."/>
            <person name="Ikeuchi M."/>
            <person name="Watanabe M."/>
            <person name="Wada H."/>
            <person name="Kobayashi K."/>
            <person name="Saito M."/>
            <person name="Masuda T."/>
            <person name="Sasaki-Sekimoto Y."/>
            <person name="Mashiguchi K."/>
            <person name="Awai K."/>
            <person name="Shimojima M."/>
            <person name="Masuda S."/>
            <person name="Iwai M."/>
            <person name="Nobusawa T."/>
            <person name="Narise T."/>
            <person name="Kondo S."/>
            <person name="Saito H."/>
            <person name="Sato R."/>
            <person name="Murakawa M."/>
            <person name="Ihara Y."/>
            <person name="Oshima-Yamada Y."/>
            <person name="Ohtaka K."/>
            <person name="Satoh M."/>
            <person name="Sonobe K."/>
            <person name="Ishii M."/>
            <person name="Ohtani R."/>
            <person name="Kanamori-Sato M."/>
            <person name="Honoki R."/>
            <person name="Miyazaki D."/>
            <person name="Mochizuki H."/>
            <person name="Umetsu J."/>
            <person name="Higashi K."/>
            <person name="Shibata D."/>
            <person name="Kamiya Y."/>
            <person name="Sato N."/>
            <person name="Nakamura Y."/>
            <person name="Tabata S."/>
            <person name="Ida S."/>
            <person name="Kurokawa K."/>
            <person name="Ohta H."/>
        </authorList>
    </citation>
    <scope>NUCLEOTIDE SEQUENCE [LARGE SCALE GENOMIC DNA]</scope>
    <source>
        <strain evidence="4 5">NIES-2285</strain>
    </source>
</reference>